<evidence type="ECO:0000313" key="3">
    <source>
        <dbReference type="Proteomes" id="UP000473571"/>
    </source>
</evidence>
<dbReference type="Proteomes" id="UP000473571">
    <property type="component" value="Unassembled WGS sequence"/>
</dbReference>
<proteinExistence type="predicted"/>
<dbReference type="Pfam" id="PF01210">
    <property type="entry name" value="NAD_Gly3P_dh_N"/>
    <property type="match status" value="1"/>
</dbReference>
<dbReference type="InterPro" id="IPR036291">
    <property type="entry name" value="NAD(P)-bd_dom_sf"/>
</dbReference>
<dbReference type="GO" id="GO:0051287">
    <property type="term" value="F:NAD binding"/>
    <property type="evidence" value="ECO:0007669"/>
    <property type="project" value="InterPro"/>
</dbReference>
<organism evidence="2 3">
    <name type="scientific">Burkholderia territorii</name>
    <dbReference type="NCBI Taxonomy" id="1503055"/>
    <lineage>
        <taxon>Bacteria</taxon>
        <taxon>Pseudomonadati</taxon>
        <taxon>Pseudomonadota</taxon>
        <taxon>Betaproteobacteria</taxon>
        <taxon>Burkholderiales</taxon>
        <taxon>Burkholderiaceae</taxon>
        <taxon>Burkholderia</taxon>
        <taxon>Burkholderia cepacia complex</taxon>
    </lineage>
</organism>
<dbReference type="GO" id="GO:0016616">
    <property type="term" value="F:oxidoreductase activity, acting on the CH-OH group of donors, NAD or NADP as acceptor"/>
    <property type="evidence" value="ECO:0007669"/>
    <property type="project" value="InterPro"/>
</dbReference>
<dbReference type="AlphaFoldDB" id="A0A6L3N5G5"/>
<dbReference type="Gene3D" id="3.40.50.720">
    <property type="entry name" value="NAD(P)-binding Rossmann-like Domain"/>
    <property type="match status" value="1"/>
</dbReference>
<dbReference type="GO" id="GO:0046168">
    <property type="term" value="P:glycerol-3-phosphate catabolic process"/>
    <property type="evidence" value="ECO:0007669"/>
    <property type="project" value="InterPro"/>
</dbReference>
<feature type="non-terminal residue" evidence="2">
    <location>
        <position position="97"/>
    </location>
</feature>
<name>A0A6L3N5G5_9BURK</name>
<feature type="domain" description="Glycerol-3-phosphate dehydrogenase NAD-dependent N-terminal" evidence="1">
    <location>
        <begin position="2"/>
        <end position="90"/>
    </location>
</feature>
<evidence type="ECO:0000313" key="2">
    <source>
        <dbReference type="EMBL" id="KAB0642624.1"/>
    </source>
</evidence>
<accession>A0A6L3N5G5</accession>
<gene>
    <name evidence="2" type="ORF">F7R13_33635</name>
</gene>
<dbReference type="SUPFAM" id="SSF51735">
    <property type="entry name" value="NAD(P)-binding Rossmann-fold domains"/>
    <property type="match status" value="1"/>
</dbReference>
<dbReference type="EMBL" id="VZOL01001099">
    <property type="protein sequence ID" value="KAB0642624.1"/>
    <property type="molecule type" value="Genomic_DNA"/>
</dbReference>
<dbReference type="InterPro" id="IPR011128">
    <property type="entry name" value="G3P_DH_NAD-dep_N"/>
</dbReference>
<protein>
    <submittedName>
        <fullName evidence="2">Glycerol-3-phosphate dehydrogenase</fullName>
    </submittedName>
</protein>
<evidence type="ECO:0000259" key="1">
    <source>
        <dbReference type="Pfam" id="PF01210"/>
    </source>
</evidence>
<comment type="caution">
    <text evidence="2">The sequence shown here is derived from an EMBL/GenBank/DDBJ whole genome shotgun (WGS) entry which is preliminary data.</text>
</comment>
<sequence>MKVCVLGGGHGCHAAAIDLFEKGHDVTWWRRDREPHARLRELGALHVTDYRGKRTVPLGDAPGAIRLTDDLAAALRGARLVVVPLPAVSHDTLAAQV</sequence>
<reference evidence="2 3" key="1">
    <citation type="submission" date="2019-09" db="EMBL/GenBank/DDBJ databases">
        <title>Draft genome sequences of 48 bacterial type strains from the CCUG.</title>
        <authorList>
            <person name="Tunovic T."/>
            <person name="Pineiro-Iglesias B."/>
            <person name="Unosson C."/>
            <person name="Inganas E."/>
            <person name="Ohlen M."/>
            <person name="Cardew S."/>
            <person name="Jensie-Markopoulos S."/>
            <person name="Salva-Serra F."/>
            <person name="Jaen-Luchoro D."/>
            <person name="Karlsson R."/>
            <person name="Svensson-Stadler L."/>
            <person name="Chun J."/>
            <person name="Moore E."/>
        </authorList>
    </citation>
    <scope>NUCLEOTIDE SEQUENCE [LARGE SCALE GENOMIC DNA]</scope>
    <source>
        <strain evidence="2 3">CCUG 65687</strain>
    </source>
</reference>